<dbReference type="Gene3D" id="2.40.30.170">
    <property type="match status" value="1"/>
</dbReference>
<accession>A0A917YTE3</accession>
<evidence type="ECO:0000256" key="1">
    <source>
        <dbReference type="ARBA" id="ARBA00004519"/>
    </source>
</evidence>
<dbReference type="InterPro" id="IPR058627">
    <property type="entry name" value="MdtA-like_C"/>
</dbReference>
<dbReference type="GO" id="GO:0046677">
    <property type="term" value="P:response to antibiotic"/>
    <property type="evidence" value="ECO:0007669"/>
    <property type="project" value="TreeGrafter"/>
</dbReference>
<feature type="domain" description="Multidrug resistance protein MdtA-like alpha-helical hairpin" evidence="4">
    <location>
        <begin position="99"/>
        <end position="169"/>
    </location>
</feature>
<feature type="coiled-coil region" evidence="3">
    <location>
        <begin position="100"/>
        <end position="163"/>
    </location>
</feature>
<dbReference type="InterPro" id="IPR058626">
    <property type="entry name" value="MdtA-like_b-barrel"/>
</dbReference>
<evidence type="ECO:0000313" key="9">
    <source>
        <dbReference type="Proteomes" id="UP000606935"/>
    </source>
</evidence>
<dbReference type="SUPFAM" id="SSF111369">
    <property type="entry name" value="HlyD-like secretion proteins"/>
    <property type="match status" value="1"/>
</dbReference>
<dbReference type="EMBL" id="BMLS01000001">
    <property type="protein sequence ID" value="GGO66466.1"/>
    <property type="molecule type" value="Genomic_DNA"/>
</dbReference>
<dbReference type="Proteomes" id="UP000606935">
    <property type="component" value="Unassembled WGS sequence"/>
</dbReference>
<dbReference type="PROSITE" id="PS51257">
    <property type="entry name" value="PROKAR_LIPOPROTEIN"/>
    <property type="match status" value="1"/>
</dbReference>
<dbReference type="Pfam" id="PF25944">
    <property type="entry name" value="Beta-barrel_RND"/>
    <property type="match status" value="1"/>
</dbReference>
<dbReference type="NCBIfam" id="TIGR01730">
    <property type="entry name" value="RND_mfp"/>
    <property type="match status" value="1"/>
</dbReference>
<dbReference type="InterPro" id="IPR058624">
    <property type="entry name" value="MdtA-like_HH"/>
</dbReference>
<evidence type="ECO:0000259" key="4">
    <source>
        <dbReference type="Pfam" id="PF25876"/>
    </source>
</evidence>
<sequence length="384" mass="41111">MQSKLRWVLTGIAAVAMVGCEKPQAPGMAPGVPEVEVVTLKPQAIDLATELPGRTVDFRQAEIRPQVSGILQKRLFEEGQMVEAGQVLYQIDPAPYQATLSSAEASLAKAKAVLRNAQLKAKRIKELLATKAVSTQDYDDALAAELQAKAELASAEASLLSAQINLDYTQIKAPISGQIGRSSVTEGALLTANQAQGLATIRQLDPIYVDLTQSSTEMLKLKRQLQQGALTAVQETAVTLKLDDGSMYQHQGKLQFSEVNVDPSTGMVTIRAVFPNEHGELLPGMFVRAKVQLGVEPQGLLIPQKALIRTPKAQASVMLVNAQNQVEARIIEVSRAIGQYWLAESGIQAGDKIIVSGLQKVRPGAPVKVLEHAATQGETATAGE</sequence>
<dbReference type="Pfam" id="PF25967">
    <property type="entry name" value="RND-MFP_C"/>
    <property type="match status" value="1"/>
</dbReference>
<feature type="domain" description="Multidrug resistance protein MdtA-like barrel-sandwich hybrid" evidence="5">
    <location>
        <begin position="59"/>
        <end position="201"/>
    </location>
</feature>
<dbReference type="Pfam" id="PF25917">
    <property type="entry name" value="BSH_RND"/>
    <property type="match status" value="1"/>
</dbReference>
<organism evidence="8 9">
    <name type="scientific">Bowmanella pacifica</name>
    <dbReference type="NCBI Taxonomy" id="502051"/>
    <lineage>
        <taxon>Bacteria</taxon>
        <taxon>Pseudomonadati</taxon>
        <taxon>Pseudomonadota</taxon>
        <taxon>Gammaproteobacteria</taxon>
        <taxon>Alteromonadales</taxon>
        <taxon>Alteromonadaceae</taxon>
        <taxon>Bowmanella</taxon>
    </lineage>
</organism>
<evidence type="ECO:0000259" key="7">
    <source>
        <dbReference type="Pfam" id="PF25967"/>
    </source>
</evidence>
<proteinExistence type="inferred from homology"/>
<dbReference type="Gene3D" id="2.40.420.20">
    <property type="match status" value="1"/>
</dbReference>
<dbReference type="AlphaFoldDB" id="A0A917YTE3"/>
<name>A0A917YTE3_9ALTE</name>
<comment type="similarity">
    <text evidence="2">Belongs to the membrane fusion protein (MFP) (TC 8.A.1) family.</text>
</comment>
<dbReference type="Pfam" id="PF25876">
    <property type="entry name" value="HH_MFP_RND"/>
    <property type="match status" value="1"/>
</dbReference>
<dbReference type="Gene3D" id="2.40.50.100">
    <property type="match status" value="1"/>
</dbReference>
<feature type="domain" description="Multidrug resistance protein MdtA-like beta-barrel" evidence="6">
    <location>
        <begin position="206"/>
        <end position="294"/>
    </location>
</feature>
<evidence type="ECO:0000256" key="2">
    <source>
        <dbReference type="ARBA" id="ARBA00009477"/>
    </source>
</evidence>
<dbReference type="GO" id="GO:0022857">
    <property type="term" value="F:transmembrane transporter activity"/>
    <property type="evidence" value="ECO:0007669"/>
    <property type="project" value="InterPro"/>
</dbReference>
<gene>
    <name evidence="8" type="primary">acrA</name>
    <name evidence="8" type="ORF">GCM10010982_10720</name>
</gene>
<comment type="subcellular location">
    <subcellularLocation>
        <location evidence="1">Cell inner membrane</location>
        <topology evidence="1">Lipid-anchor</topology>
    </subcellularLocation>
</comment>
<evidence type="ECO:0000259" key="6">
    <source>
        <dbReference type="Pfam" id="PF25944"/>
    </source>
</evidence>
<keyword evidence="9" id="KW-1185">Reference proteome</keyword>
<evidence type="ECO:0000256" key="3">
    <source>
        <dbReference type="SAM" id="Coils"/>
    </source>
</evidence>
<evidence type="ECO:0000259" key="5">
    <source>
        <dbReference type="Pfam" id="PF25917"/>
    </source>
</evidence>
<dbReference type="Gene3D" id="1.10.287.470">
    <property type="entry name" value="Helix hairpin bin"/>
    <property type="match status" value="1"/>
</dbReference>
<dbReference type="FunFam" id="2.40.420.20:FF:000001">
    <property type="entry name" value="Efflux RND transporter periplasmic adaptor subunit"/>
    <property type="match status" value="1"/>
</dbReference>
<dbReference type="InterPro" id="IPR058625">
    <property type="entry name" value="MdtA-like_BSH"/>
</dbReference>
<dbReference type="PANTHER" id="PTHR30158">
    <property type="entry name" value="ACRA/E-RELATED COMPONENT OF DRUG EFFLUX TRANSPORTER"/>
    <property type="match status" value="1"/>
</dbReference>
<protein>
    <submittedName>
        <fullName evidence="8">MexX family efflux pump subunit</fullName>
    </submittedName>
</protein>
<dbReference type="PANTHER" id="PTHR30158:SF3">
    <property type="entry name" value="MULTIDRUG EFFLUX PUMP SUBUNIT ACRA-RELATED"/>
    <property type="match status" value="1"/>
</dbReference>
<dbReference type="GO" id="GO:0005886">
    <property type="term" value="C:plasma membrane"/>
    <property type="evidence" value="ECO:0007669"/>
    <property type="project" value="UniProtKB-SubCell"/>
</dbReference>
<keyword evidence="3" id="KW-0175">Coiled coil</keyword>
<dbReference type="RefSeq" id="WP_188691260.1">
    <property type="nucleotide sequence ID" value="NZ_BMLS01000001.1"/>
</dbReference>
<feature type="domain" description="Multidrug resistance protein MdtA-like C-terminal permuted SH3" evidence="7">
    <location>
        <begin position="300"/>
        <end position="360"/>
    </location>
</feature>
<reference evidence="8" key="2">
    <citation type="submission" date="2020-09" db="EMBL/GenBank/DDBJ databases">
        <authorList>
            <person name="Sun Q."/>
            <person name="Zhou Y."/>
        </authorList>
    </citation>
    <scope>NUCLEOTIDE SEQUENCE</scope>
    <source>
        <strain evidence="8">CGMCC 1.7086</strain>
    </source>
</reference>
<comment type="caution">
    <text evidence="8">The sequence shown here is derived from an EMBL/GenBank/DDBJ whole genome shotgun (WGS) entry which is preliminary data.</text>
</comment>
<dbReference type="InterPro" id="IPR006143">
    <property type="entry name" value="RND_pump_MFP"/>
</dbReference>
<reference evidence="8" key="1">
    <citation type="journal article" date="2014" name="Int. J. Syst. Evol. Microbiol.">
        <title>Complete genome sequence of Corynebacterium casei LMG S-19264T (=DSM 44701T), isolated from a smear-ripened cheese.</title>
        <authorList>
            <consortium name="US DOE Joint Genome Institute (JGI-PGF)"/>
            <person name="Walter F."/>
            <person name="Albersmeier A."/>
            <person name="Kalinowski J."/>
            <person name="Ruckert C."/>
        </authorList>
    </citation>
    <scope>NUCLEOTIDE SEQUENCE</scope>
    <source>
        <strain evidence="8">CGMCC 1.7086</strain>
    </source>
</reference>
<evidence type="ECO:0000313" key="8">
    <source>
        <dbReference type="EMBL" id="GGO66466.1"/>
    </source>
</evidence>